<accession>A0ABW2I3U2</accession>
<sequence>MARPALDPLAGAGPAGGPLAGAGPAGGLGAGAETLEGAARAEAVLGRLQLLVTRKLDGLLQGDYVGLLPGPGSEAGESREYRAGDDVRRMDWPVTARTTLPHVRRTVADRELETWLAVDLSASLEFGTAHWLKSDLVIAAATAMAHLTVRGGNRIGAVVGTGSGVPKKTRKKDAQPEHPPVFRLPARPGRKEAQGLLRSIARTHIRPGRADLGELIDMLNRPPRRRGVACVISDFMAPVEGWERPLRKLRVRHDVLAIEVVDPRELELPDVGVLALADPETGELHEVQTSDAKLRSRYADAAAEQRGAIARALRSAGAAHLRLRTDTDWLLDMVRFVAAQRHARTRGTTR</sequence>
<dbReference type="EMBL" id="JBHTBJ010000052">
    <property type="protein sequence ID" value="MFC7279488.1"/>
    <property type="molecule type" value="Genomic_DNA"/>
</dbReference>
<evidence type="ECO:0000313" key="3">
    <source>
        <dbReference type="EMBL" id="MFC7279488.1"/>
    </source>
</evidence>
<dbReference type="PANTHER" id="PTHR33608">
    <property type="entry name" value="BLL2464 PROTEIN"/>
    <property type="match status" value="1"/>
</dbReference>
<evidence type="ECO:0000259" key="2">
    <source>
        <dbReference type="Pfam" id="PF01882"/>
    </source>
</evidence>
<feature type="domain" description="DUF58" evidence="2">
    <location>
        <begin position="77"/>
        <end position="306"/>
    </location>
</feature>
<name>A0ABW2I3U2_9ACTN</name>
<dbReference type="RefSeq" id="WP_378976867.1">
    <property type="nucleotide sequence ID" value="NZ_JBHTBJ010000052.1"/>
</dbReference>
<reference evidence="4" key="1">
    <citation type="journal article" date="2019" name="Int. J. Syst. Evol. Microbiol.">
        <title>The Global Catalogue of Microorganisms (GCM) 10K type strain sequencing project: providing services to taxonomists for standard genome sequencing and annotation.</title>
        <authorList>
            <consortium name="The Broad Institute Genomics Platform"/>
            <consortium name="The Broad Institute Genome Sequencing Center for Infectious Disease"/>
            <person name="Wu L."/>
            <person name="Ma J."/>
        </authorList>
    </citation>
    <scope>NUCLEOTIDE SEQUENCE [LARGE SCALE GENOMIC DNA]</scope>
    <source>
        <strain evidence="4">XZYJT-10</strain>
    </source>
</reference>
<evidence type="ECO:0000313" key="4">
    <source>
        <dbReference type="Proteomes" id="UP001596548"/>
    </source>
</evidence>
<proteinExistence type="predicted"/>
<dbReference type="Pfam" id="PF01882">
    <property type="entry name" value="DUF58"/>
    <property type="match status" value="1"/>
</dbReference>
<comment type="caution">
    <text evidence="3">The sequence shown here is derived from an EMBL/GenBank/DDBJ whole genome shotgun (WGS) entry which is preliminary data.</text>
</comment>
<dbReference type="InterPro" id="IPR002881">
    <property type="entry name" value="DUF58"/>
</dbReference>
<gene>
    <name evidence="3" type="ORF">ACFQS1_36465</name>
</gene>
<evidence type="ECO:0000256" key="1">
    <source>
        <dbReference type="SAM" id="MobiDB-lite"/>
    </source>
</evidence>
<organism evidence="3 4">
    <name type="scientific">Paractinoplanes rhizophilus</name>
    <dbReference type="NCBI Taxonomy" id="1416877"/>
    <lineage>
        <taxon>Bacteria</taxon>
        <taxon>Bacillati</taxon>
        <taxon>Actinomycetota</taxon>
        <taxon>Actinomycetes</taxon>
        <taxon>Micromonosporales</taxon>
        <taxon>Micromonosporaceae</taxon>
        <taxon>Paractinoplanes</taxon>
    </lineage>
</organism>
<dbReference type="PANTHER" id="PTHR33608:SF6">
    <property type="entry name" value="BLL2464 PROTEIN"/>
    <property type="match status" value="1"/>
</dbReference>
<dbReference type="Proteomes" id="UP001596548">
    <property type="component" value="Unassembled WGS sequence"/>
</dbReference>
<keyword evidence="4" id="KW-1185">Reference proteome</keyword>
<feature type="region of interest" description="Disordered" evidence="1">
    <location>
        <begin position="160"/>
        <end position="181"/>
    </location>
</feature>
<protein>
    <submittedName>
        <fullName evidence="3">DUF58 domain-containing protein</fullName>
    </submittedName>
</protein>